<evidence type="ECO:0000256" key="5">
    <source>
        <dbReference type="RuleBase" id="RU000687"/>
    </source>
</evidence>
<dbReference type="Gene3D" id="2.70.170.10">
    <property type="entry name" value="Neurotransmitter-gated ion-channel ligand-binding domain"/>
    <property type="match status" value="1"/>
</dbReference>
<keyword evidence="5" id="KW-0407">Ion channel</keyword>
<dbReference type="InterPro" id="IPR006029">
    <property type="entry name" value="Neurotrans-gated_channel_TM"/>
</dbReference>
<evidence type="ECO:0000256" key="4">
    <source>
        <dbReference type="ARBA" id="ARBA00023136"/>
    </source>
</evidence>
<dbReference type="InterPro" id="IPR018000">
    <property type="entry name" value="Neurotransmitter_ion_chnl_CS"/>
</dbReference>
<evidence type="ECO:0000259" key="8">
    <source>
        <dbReference type="Pfam" id="PF10551"/>
    </source>
</evidence>
<dbReference type="EMBL" id="CAJNOQ010011116">
    <property type="protein sequence ID" value="CAF1268999.1"/>
    <property type="molecule type" value="Genomic_DNA"/>
</dbReference>
<protein>
    <submittedName>
        <fullName evidence="9">Uncharacterized protein</fullName>
    </submittedName>
</protein>
<keyword evidence="11" id="KW-1185">Reference proteome</keyword>
<dbReference type="PANTHER" id="PTHR18945">
    <property type="entry name" value="NEUROTRANSMITTER GATED ION CHANNEL"/>
    <property type="match status" value="1"/>
</dbReference>
<feature type="non-terminal residue" evidence="9">
    <location>
        <position position="765"/>
    </location>
</feature>
<dbReference type="GO" id="GO:0004888">
    <property type="term" value="F:transmembrane signaling receptor activity"/>
    <property type="evidence" value="ECO:0007669"/>
    <property type="project" value="InterPro"/>
</dbReference>
<reference evidence="9" key="1">
    <citation type="submission" date="2021-02" db="EMBL/GenBank/DDBJ databases">
        <authorList>
            <person name="Nowell W R."/>
        </authorList>
    </citation>
    <scope>NUCLEOTIDE SEQUENCE</scope>
</reference>
<dbReference type="Gene3D" id="1.20.58.390">
    <property type="entry name" value="Neurotransmitter-gated ion-channel transmembrane domain"/>
    <property type="match status" value="1"/>
</dbReference>
<evidence type="ECO:0000259" key="7">
    <source>
        <dbReference type="Pfam" id="PF02932"/>
    </source>
</evidence>
<comment type="caution">
    <text evidence="5">Lacks conserved residue(s) required for the propagation of feature annotation.</text>
</comment>
<organism evidence="9 11">
    <name type="scientific">Didymodactylos carnosus</name>
    <dbReference type="NCBI Taxonomy" id="1234261"/>
    <lineage>
        <taxon>Eukaryota</taxon>
        <taxon>Metazoa</taxon>
        <taxon>Spiralia</taxon>
        <taxon>Gnathifera</taxon>
        <taxon>Rotifera</taxon>
        <taxon>Eurotatoria</taxon>
        <taxon>Bdelloidea</taxon>
        <taxon>Philodinida</taxon>
        <taxon>Philodinidae</taxon>
        <taxon>Didymodactylos</taxon>
    </lineage>
</organism>
<dbReference type="FunFam" id="2.70.170.10:FF:000028">
    <property type="entry name" value="AcetylCholine Receptor"/>
    <property type="match status" value="1"/>
</dbReference>
<comment type="similarity">
    <text evidence="5">Belongs to the ligand-gated ion channel (TC 1.A.9) family.</text>
</comment>
<dbReference type="CDD" id="cd19051">
    <property type="entry name" value="LGIC_TM_cation"/>
    <property type="match status" value="1"/>
</dbReference>
<keyword evidence="3 5" id="KW-1133">Transmembrane helix</keyword>
<dbReference type="InterPro" id="IPR036719">
    <property type="entry name" value="Neuro-gated_channel_TM_sf"/>
</dbReference>
<keyword evidence="5" id="KW-0813">Transport</keyword>
<dbReference type="PRINTS" id="PR00252">
    <property type="entry name" value="NRIONCHANNEL"/>
</dbReference>
<dbReference type="Proteomes" id="UP000681722">
    <property type="component" value="Unassembled WGS sequence"/>
</dbReference>
<evidence type="ECO:0000313" key="10">
    <source>
        <dbReference type="EMBL" id="CAF4055185.1"/>
    </source>
</evidence>
<evidence type="ECO:0000256" key="2">
    <source>
        <dbReference type="ARBA" id="ARBA00022692"/>
    </source>
</evidence>
<dbReference type="GO" id="GO:0005230">
    <property type="term" value="F:extracellular ligand-gated monoatomic ion channel activity"/>
    <property type="evidence" value="ECO:0007669"/>
    <property type="project" value="InterPro"/>
</dbReference>
<dbReference type="OrthoDB" id="10029846at2759"/>
<feature type="domain" description="Neurotransmitter-gated ion-channel transmembrane" evidence="7">
    <location>
        <begin position="134"/>
        <end position="382"/>
    </location>
</feature>
<dbReference type="SUPFAM" id="SSF90112">
    <property type="entry name" value="Neurotransmitter-gated ion-channel transmembrane pore"/>
    <property type="match status" value="1"/>
</dbReference>
<dbReference type="Pfam" id="PF02931">
    <property type="entry name" value="Neur_chan_LBD"/>
    <property type="match status" value="1"/>
</dbReference>
<dbReference type="InterPro" id="IPR006202">
    <property type="entry name" value="Neur_chan_lig-bd"/>
</dbReference>
<keyword evidence="5" id="KW-0406">Ion transport</keyword>
<feature type="transmembrane region" description="Helical" evidence="5">
    <location>
        <begin position="127"/>
        <end position="146"/>
    </location>
</feature>
<dbReference type="CDD" id="cd18997">
    <property type="entry name" value="LGIC_ECD_nAChR"/>
    <property type="match status" value="1"/>
</dbReference>
<dbReference type="SUPFAM" id="SSF63712">
    <property type="entry name" value="Nicotinic receptor ligand binding domain-like"/>
    <property type="match status" value="1"/>
</dbReference>
<dbReference type="Pfam" id="PF02932">
    <property type="entry name" value="Neur_chan_memb"/>
    <property type="match status" value="1"/>
</dbReference>
<evidence type="ECO:0000256" key="3">
    <source>
        <dbReference type="ARBA" id="ARBA00022989"/>
    </source>
</evidence>
<evidence type="ECO:0000313" key="9">
    <source>
        <dbReference type="EMBL" id="CAF1268999.1"/>
    </source>
</evidence>
<feature type="domain" description="Neurotransmitter-gated ion-channel ligand-binding" evidence="6">
    <location>
        <begin position="1"/>
        <end position="126"/>
    </location>
</feature>
<comment type="subcellular location">
    <subcellularLocation>
        <location evidence="1">Membrane</location>
        <topology evidence="1">Multi-pass membrane protein</topology>
    </subcellularLocation>
</comment>
<dbReference type="InterPro" id="IPR006201">
    <property type="entry name" value="Neur_channel"/>
</dbReference>
<sequence length="765" mass="88748">WLPDVVLYNNADKLASLSQISTNVMVNSEGMVEWLSTGIFHSSCSIDVRYFPFDEQNCTLKFASWSYDSARLNLMQKSNQGDMSNFMSNSEWEIIYLHVKRNVVKYSCCPETFPDLTYTIQMRRRPLFYVFNMLLPCFLITIVAFLGFCVPSDSGEKVSIGVTTLLSMTVFLMLLNESMPPNSDALPLIAMSVASLNLYHHGKHYSHSVPSWMAQLFFSILPKILFMKIDVPDQWLDRLILQKRGFKVMKSDVNNINEKSHLRKNNNYKVHKELLSNVYEEQQNHIPQPSDYSFTSPPLVLRAYNSSITRDRNHLHISNDNYTKPYDQTLYRSYLKSIEYIHRLVKQNDQRLQQQEHNVNIGQEWQILGRVLDRLLVYLFLIEMDFVRKETERAAPAILFQENLFRHQRTNKNGSERWVCTVNDCSCSIVLKNAEIMCLNGIHAHKNTQFSAHFDQVISGVKRKAVEDRKTPIQQIYDDEVIKFRRQYGTASAVPVFDYIRPTAYRKRQSVLPPLPKSISSIVVPPPLKITSMGQFFLFCDTPGNDKILGFASPDAMRFLGSCEHWNADGTFRTAPKMFYQSYSIHAWNDLSMKPLVFAAMPNKFGKLYEELLRPLVRYADSLSVTLAPRSVLIDFEQGALNAFEAVFPGIDVKLCHFHFGQNIWKRIQKYGLVKLYKDKQIRQQLANILSLPLMPPDDVTGLFVDIVEEPSNLDNKFLKLTDYILKNYIEHARFPIEKWNHFDLIEERPRTNNHVEGYHQQLNA</sequence>
<feature type="domain" description="MULE transposase" evidence="8">
    <location>
        <begin position="566"/>
        <end position="663"/>
    </location>
</feature>
<gene>
    <name evidence="9" type="ORF">GPM918_LOCUS26985</name>
    <name evidence="10" type="ORF">SRO942_LOCUS27239</name>
</gene>
<evidence type="ECO:0000256" key="1">
    <source>
        <dbReference type="ARBA" id="ARBA00004141"/>
    </source>
</evidence>
<dbReference type="EMBL" id="CAJOBC010022364">
    <property type="protein sequence ID" value="CAF4055185.1"/>
    <property type="molecule type" value="Genomic_DNA"/>
</dbReference>
<dbReference type="Pfam" id="PF10551">
    <property type="entry name" value="MULE"/>
    <property type="match status" value="1"/>
</dbReference>
<dbReference type="InterPro" id="IPR036734">
    <property type="entry name" value="Neur_chan_lig-bd_sf"/>
</dbReference>
<dbReference type="GO" id="GO:0016020">
    <property type="term" value="C:membrane"/>
    <property type="evidence" value="ECO:0007669"/>
    <property type="project" value="UniProtKB-SubCell"/>
</dbReference>
<dbReference type="PROSITE" id="PS00236">
    <property type="entry name" value="NEUROTR_ION_CHANNEL"/>
    <property type="match status" value="1"/>
</dbReference>
<proteinExistence type="inferred from homology"/>
<dbReference type="InterPro" id="IPR018289">
    <property type="entry name" value="MULE_transposase_dom"/>
</dbReference>
<comment type="caution">
    <text evidence="9">The sequence shown here is derived from an EMBL/GenBank/DDBJ whole genome shotgun (WGS) entry which is preliminary data.</text>
</comment>
<dbReference type="InterPro" id="IPR038050">
    <property type="entry name" value="Neuro_actylchol_rec"/>
</dbReference>
<accession>A0A815B8U6</accession>
<name>A0A815B8U6_9BILA</name>
<keyword evidence="4 5" id="KW-0472">Membrane</keyword>
<evidence type="ECO:0000313" key="11">
    <source>
        <dbReference type="Proteomes" id="UP000663829"/>
    </source>
</evidence>
<evidence type="ECO:0000259" key="6">
    <source>
        <dbReference type="Pfam" id="PF02931"/>
    </source>
</evidence>
<dbReference type="Proteomes" id="UP000663829">
    <property type="component" value="Unassembled WGS sequence"/>
</dbReference>
<dbReference type="AlphaFoldDB" id="A0A815B8U6"/>
<keyword evidence="2 5" id="KW-0812">Transmembrane</keyword>